<sequence>MISNLTTADSGAYECQISSVDRDLRKEVFLNVKDEYSYAEPHIAITGNTHPDRGTEMALTCNASGAITPPDSIDWFKDGLKIIPDRIKQIEMRKKLSINSRTITSILTKASAEMSDTGIYSCRASDLQVVSVRVNVLNTDKRSKKREPEDGQSSYTMDSSDSSAVQTHTSFQSYMLYLFVIFAFN</sequence>
<gene>
    <name evidence="3" type="ORF">DPMN_105901</name>
</gene>
<dbReference type="GO" id="GO:0050808">
    <property type="term" value="P:synapse organization"/>
    <property type="evidence" value="ECO:0007669"/>
    <property type="project" value="TreeGrafter"/>
</dbReference>
<reference evidence="3" key="1">
    <citation type="journal article" date="2019" name="bioRxiv">
        <title>The Genome of the Zebra Mussel, Dreissena polymorpha: A Resource for Invasive Species Research.</title>
        <authorList>
            <person name="McCartney M.A."/>
            <person name="Auch B."/>
            <person name="Kono T."/>
            <person name="Mallez S."/>
            <person name="Zhang Y."/>
            <person name="Obille A."/>
            <person name="Becker A."/>
            <person name="Abrahante J.E."/>
            <person name="Garbe J."/>
            <person name="Badalamenti J.P."/>
            <person name="Herman A."/>
            <person name="Mangelson H."/>
            <person name="Liachko I."/>
            <person name="Sullivan S."/>
            <person name="Sone E.D."/>
            <person name="Koren S."/>
            <person name="Silverstein K.A.T."/>
            <person name="Beckman K.B."/>
            <person name="Gohl D.M."/>
        </authorList>
    </citation>
    <scope>NUCLEOTIDE SEQUENCE</scope>
    <source>
        <strain evidence="3">Duluth1</strain>
        <tissue evidence="3">Whole animal</tissue>
    </source>
</reference>
<feature type="domain" description="Ig-like" evidence="2">
    <location>
        <begin position="41"/>
        <end position="135"/>
    </location>
</feature>
<comment type="caution">
    <text evidence="3">The sequence shown here is derived from an EMBL/GenBank/DDBJ whole genome shotgun (WGS) entry which is preliminary data.</text>
</comment>
<dbReference type="PROSITE" id="PS50835">
    <property type="entry name" value="IG_LIKE"/>
    <property type="match status" value="1"/>
</dbReference>
<dbReference type="Pfam" id="PF13927">
    <property type="entry name" value="Ig_3"/>
    <property type="match status" value="1"/>
</dbReference>
<dbReference type="InterPro" id="IPR037448">
    <property type="entry name" value="Zig-8"/>
</dbReference>
<dbReference type="InterPro" id="IPR013783">
    <property type="entry name" value="Ig-like_fold"/>
</dbReference>
<dbReference type="SUPFAM" id="SSF48726">
    <property type="entry name" value="Immunoglobulin"/>
    <property type="match status" value="1"/>
</dbReference>
<dbReference type="InterPro" id="IPR036179">
    <property type="entry name" value="Ig-like_dom_sf"/>
</dbReference>
<feature type="region of interest" description="Disordered" evidence="1">
    <location>
        <begin position="140"/>
        <end position="161"/>
    </location>
</feature>
<dbReference type="CDD" id="cd00096">
    <property type="entry name" value="Ig"/>
    <property type="match status" value="1"/>
</dbReference>
<reference evidence="3" key="2">
    <citation type="submission" date="2020-11" db="EMBL/GenBank/DDBJ databases">
        <authorList>
            <person name="McCartney M.A."/>
            <person name="Auch B."/>
            <person name="Kono T."/>
            <person name="Mallez S."/>
            <person name="Becker A."/>
            <person name="Gohl D.M."/>
            <person name="Silverstein K.A.T."/>
            <person name="Koren S."/>
            <person name="Bechman K.B."/>
            <person name="Herman A."/>
            <person name="Abrahante J.E."/>
            <person name="Garbe J."/>
        </authorList>
    </citation>
    <scope>NUCLEOTIDE SEQUENCE</scope>
    <source>
        <strain evidence="3">Duluth1</strain>
        <tissue evidence="3">Whole animal</tissue>
    </source>
</reference>
<proteinExistence type="predicted"/>
<dbReference type="PANTHER" id="PTHR23279:SF36">
    <property type="entry name" value="DEFECTIVE PROBOSCIS EXTENSION RESPONSE 9, ISOFORM A"/>
    <property type="match status" value="1"/>
</dbReference>
<accession>A0A9D4K442</accession>
<keyword evidence="4" id="KW-1185">Reference proteome</keyword>
<dbReference type="GO" id="GO:0032589">
    <property type="term" value="C:neuron projection membrane"/>
    <property type="evidence" value="ECO:0007669"/>
    <property type="project" value="TreeGrafter"/>
</dbReference>
<dbReference type="AlphaFoldDB" id="A0A9D4K442"/>
<dbReference type="Proteomes" id="UP000828390">
    <property type="component" value="Unassembled WGS sequence"/>
</dbReference>
<dbReference type="Gene3D" id="2.60.40.10">
    <property type="entry name" value="Immunoglobulins"/>
    <property type="match status" value="2"/>
</dbReference>
<evidence type="ECO:0000313" key="4">
    <source>
        <dbReference type="Proteomes" id="UP000828390"/>
    </source>
</evidence>
<dbReference type="InterPro" id="IPR003599">
    <property type="entry name" value="Ig_sub"/>
</dbReference>
<dbReference type="InterPro" id="IPR007110">
    <property type="entry name" value="Ig-like_dom"/>
</dbReference>
<evidence type="ECO:0000256" key="1">
    <source>
        <dbReference type="SAM" id="MobiDB-lite"/>
    </source>
</evidence>
<name>A0A9D4K442_DREPO</name>
<dbReference type="PANTHER" id="PTHR23279">
    <property type="entry name" value="DEFECTIVE PROBOSCIS EXTENSION RESPONSE DPR -RELATED"/>
    <property type="match status" value="1"/>
</dbReference>
<organism evidence="3 4">
    <name type="scientific">Dreissena polymorpha</name>
    <name type="common">Zebra mussel</name>
    <name type="synonym">Mytilus polymorpha</name>
    <dbReference type="NCBI Taxonomy" id="45954"/>
    <lineage>
        <taxon>Eukaryota</taxon>
        <taxon>Metazoa</taxon>
        <taxon>Spiralia</taxon>
        <taxon>Lophotrochozoa</taxon>
        <taxon>Mollusca</taxon>
        <taxon>Bivalvia</taxon>
        <taxon>Autobranchia</taxon>
        <taxon>Heteroconchia</taxon>
        <taxon>Euheterodonta</taxon>
        <taxon>Imparidentia</taxon>
        <taxon>Neoheterodontei</taxon>
        <taxon>Myida</taxon>
        <taxon>Dreissenoidea</taxon>
        <taxon>Dreissenidae</taxon>
        <taxon>Dreissena</taxon>
    </lineage>
</organism>
<evidence type="ECO:0000259" key="2">
    <source>
        <dbReference type="PROSITE" id="PS50835"/>
    </source>
</evidence>
<dbReference type="EMBL" id="JAIWYP010000004">
    <property type="protein sequence ID" value="KAH3832609.1"/>
    <property type="molecule type" value="Genomic_DNA"/>
</dbReference>
<evidence type="ECO:0000313" key="3">
    <source>
        <dbReference type="EMBL" id="KAH3832609.1"/>
    </source>
</evidence>
<protein>
    <recommendedName>
        <fullName evidence="2">Ig-like domain-containing protein</fullName>
    </recommendedName>
</protein>
<dbReference type="SMART" id="SM00409">
    <property type="entry name" value="IG"/>
    <property type="match status" value="1"/>
</dbReference>